<proteinExistence type="predicted"/>
<keyword evidence="1" id="KW-0677">Repeat</keyword>
<evidence type="ECO:0000256" key="2">
    <source>
        <dbReference type="ARBA" id="ARBA00022803"/>
    </source>
</evidence>
<dbReference type="InterPro" id="IPR011990">
    <property type="entry name" value="TPR-like_helical_dom_sf"/>
</dbReference>
<accession>A0A0C1Y3Q0</accession>
<dbReference type="Pfam" id="PF14559">
    <property type="entry name" value="TPR_19"/>
    <property type="match status" value="1"/>
</dbReference>
<protein>
    <submittedName>
        <fullName evidence="3">Tetratricopeptide repeat protein</fullName>
    </submittedName>
</protein>
<dbReference type="PANTHER" id="PTHR44858:SF1">
    <property type="entry name" value="UDP-N-ACETYLGLUCOSAMINE--PEPTIDE N-ACETYLGLUCOSAMINYLTRANSFERASE SPINDLY-RELATED"/>
    <property type="match status" value="1"/>
</dbReference>
<evidence type="ECO:0000313" key="3">
    <source>
        <dbReference type="EMBL" id="NEV67898.1"/>
    </source>
</evidence>
<dbReference type="Pfam" id="PF13371">
    <property type="entry name" value="TPR_9"/>
    <property type="match status" value="1"/>
</dbReference>
<organism evidence="3">
    <name type="scientific">Lyngbya confervoides BDU141951</name>
    <dbReference type="NCBI Taxonomy" id="1574623"/>
    <lineage>
        <taxon>Bacteria</taxon>
        <taxon>Bacillati</taxon>
        <taxon>Cyanobacteriota</taxon>
        <taxon>Cyanophyceae</taxon>
        <taxon>Oscillatoriophycideae</taxon>
        <taxon>Oscillatoriales</taxon>
        <taxon>Microcoleaceae</taxon>
        <taxon>Lyngbya</taxon>
    </lineage>
</organism>
<dbReference type="GO" id="GO:0009279">
    <property type="term" value="C:cell outer membrane"/>
    <property type="evidence" value="ECO:0007669"/>
    <property type="project" value="TreeGrafter"/>
</dbReference>
<dbReference type="EMBL" id="JTHE02000003">
    <property type="protein sequence ID" value="NEV67898.1"/>
    <property type="molecule type" value="Genomic_DNA"/>
</dbReference>
<dbReference type="AlphaFoldDB" id="A0A0C1Y3Q0"/>
<reference evidence="3" key="3">
    <citation type="submission" date="2020-02" db="EMBL/GenBank/DDBJ databases">
        <authorList>
            <person name="Sarangi A.N."/>
            <person name="Ghosh S."/>
            <person name="Mukherjee M."/>
            <person name="Tripathy S."/>
        </authorList>
    </citation>
    <scope>NUCLEOTIDE SEQUENCE</scope>
    <source>
        <strain evidence="3">BDU141951</strain>
    </source>
</reference>
<dbReference type="Pfam" id="PF13432">
    <property type="entry name" value="TPR_16"/>
    <property type="match status" value="1"/>
</dbReference>
<dbReference type="SUPFAM" id="SSF48452">
    <property type="entry name" value="TPR-like"/>
    <property type="match status" value="2"/>
</dbReference>
<dbReference type="InterPro" id="IPR050498">
    <property type="entry name" value="Ycf3"/>
</dbReference>
<dbReference type="GO" id="GO:0046813">
    <property type="term" value="P:receptor-mediated virion attachment to host cell"/>
    <property type="evidence" value="ECO:0007669"/>
    <property type="project" value="TreeGrafter"/>
</dbReference>
<dbReference type="Gene3D" id="1.25.40.10">
    <property type="entry name" value="Tetratricopeptide repeat domain"/>
    <property type="match status" value="3"/>
</dbReference>
<dbReference type="InterPro" id="IPR019734">
    <property type="entry name" value="TPR_rpt"/>
</dbReference>
<keyword evidence="2" id="KW-0802">TPR repeat</keyword>
<dbReference type="PANTHER" id="PTHR44858">
    <property type="entry name" value="TETRATRICOPEPTIDE REPEAT PROTEIN 6"/>
    <property type="match status" value="1"/>
</dbReference>
<gene>
    <name evidence="3" type="ORF">QQ91_012315</name>
</gene>
<comment type="caution">
    <text evidence="3">The sequence shown here is derived from an EMBL/GenBank/DDBJ whole genome shotgun (WGS) entry which is preliminary data.</text>
</comment>
<reference evidence="3" key="1">
    <citation type="submission" date="2014-11" db="EMBL/GenBank/DDBJ databases">
        <authorList>
            <person name="Malar M.C."/>
            <person name="Sen D."/>
            <person name="Tripathy S."/>
        </authorList>
    </citation>
    <scope>NUCLEOTIDE SEQUENCE</scope>
    <source>
        <strain evidence="3">BDU141951</strain>
    </source>
</reference>
<name>A0A0C1Y3Q0_9CYAN</name>
<reference evidence="3" key="2">
    <citation type="journal article" date="2015" name="Genome Announc.">
        <title>Draft Genome Sequence of Filamentous Marine Cyanobacterium Lyngbya confervoides Strain BDU141951.</title>
        <authorList>
            <person name="Chandrababunaidu M.M."/>
            <person name="Sen D."/>
            <person name="Tripathy S."/>
        </authorList>
    </citation>
    <scope>NUCLEOTIDE SEQUENCE</scope>
    <source>
        <strain evidence="3">BDU141951</strain>
    </source>
</reference>
<dbReference type="SMART" id="SM00028">
    <property type="entry name" value="TPR"/>
    <property type="match status" value="8"/>
</dbReference>
<sequence>MKSTANLEQWLIECDAELEQGHSTAELWQQRSFCLAQLQRYPEAIMSFQQALTLDSDNPRVWCNYASTLAATGQLADAVYAYDRALDLAPNYANVWRRRGKVLYRQKEYVRAIESYDHALALAPTDARLWYGKGLAAYQLGQLSQAIELFKTAIANEPNSPEIHISLAYALIDNQQKSQALAYLQPWITKGFQNERLFQCYAYLLDQRGDHNEALYYLEQACDLDPGNVDFWFHRGIVLTRLRRLPEAHEVFREVLMRRADKPDAWLALGLVLRHLSEPEAAIAAFDKALALSPSHPLAFFHQASCYAALGRDDWAAEHLRRALSLDTQTYLLKAQRDPILQGLKQHFLPAANAS</sequence>
<dbReference type="PROSITE" id="PS50005">
    <property type="entry name" value="TPR"/>
    <property type="match status" value="6"/>
</dbReference>
<dbReference type="Pfam" id="PF13181">
    <property type="entry name" value="TPR_8"/>
    <property type="match status" value="1"/>
</dbReference>
<evidence type="ECO:0000256" key="1">
    <source>
        <dbReference type="ARBA" id="ARBA00022737"/>
    </source>
</evidence>